<dbReference type="PROSITE" id="PS00092">
    <property type="entry name" value="N6_MTASE"/>
    <property type="match status" value="1"/>
</dbReference>
<dbReference type="EC" id="2.1.1.-" evidence="4"/>
<reference evidence="6 7" key="1">
    <citation type="submission" date="2017-03" db="EMBL/GenBank/DDBJ databases">
        <title>Draft Genome sequence of Marispirochaeta sp. strain JC444.</title>
        <authorList>
            <person name="Shivani Y."/>
            <person name="Subhash Y."/>
            <person name="Sasikala C."/>
            <person name="Ramana C."/>
        </authorList>
    </citation>
    <scope>NUCLEOTIDE SEQUENCE [LARGE SCALE GENOMIC DNA]</scope>
    <source>
        <strain evidence="6 7">JC444</strain>
    </source>
</reference>
<dbReference type="GO" id="GO:0008170">
    <property type="term" value="F:N-methyltransferase activity"/>
    <property type="evidence" value="ECO:0007669"/>
    <property type="project" value="InterPro"/>
</dbReference>
<dbReference type="GO" id="GO:0003677">
    <property type="term" value="F:DNA binding"/>
    <property type="evidence" value="ECO:0007669"/>
    <property type="project" value="InterPro"/>
</dbReference>
<dbReference type="OrthoDB" id="9773571at2"/>
<dbReference type="Proteomes" id="UP000192343">
    <property type="component" value="Unassembled WGS sequence"/>
</dbReference>
<keyword evidence="2" id="KW-0489">Methyltransferase</keyword>
<evidence type="ECO:0000256" key="4">
    <source>
        <dbReference type="RuleBase" id="RU362026"/>
    </source>
</evidence>
<dbReference type="InterPro" id="IPR002052">
    <property type="entry name" value="DNA_methylase_N6_adenine_CS"/>
</dbReference>
<gene>
    <name evidence="6" type="ORF">B4O97_03580</name>
</gene>
<name>A0A1Y1S2X9_9SPIO</name>
<comment type="caution">
    <text evidence="6">The sequence shown here is derived from an EMBL/GenBank/DDBJ whole genome shotgun (WGS) entry which is preliminary data.</text>
</comment>
<proteinExistence type="inferred from homology"/>
<evidence type="ECO:0000256" key="3">
    <source>
        <dbReference type="ARBA" id="ARBA00022679"/>
    </source>
</evidence>
<feature type="domain" description="DNA methylase N-4/N-6" evidence="5">
    <location>
        <begin position="122"/>
        <end position="183"/>
    </location>
</feature>
<evidence type="ECO:0000259" key="5">
    <source>
        <dbReference type="Pfam" id="PF01555"/>
    </source>
</evidence>
<dbReference type="Gene3D" id="3.40.50.150">
    <property type="entry name" value="Vaccinia Virus protein VP39"/>
    <property type="match status" value="2"/>
</dbReference>
<evidence type="ECO:0000256" key="1">
    <source>
        <dbReference type="ARBA" id="ARBA00006594"/>
    </source>
</evidence>
<evidence type="ECO:0000313" key="7">
    <source>
        <dbReference type="Proteomes" id="UP000192343"/>
    </source>
</evidence>
<keyword evidence="3" id="KW-0808">Transferase</keyword>
<organism evidence="6 7">
    <name type="scientific">Marispirochaeta aestuarii</name>
    <dbReference type="NCBI Taxonomy" id="1963862"/>
    <lineage>
        <taxon>Bacteria</taxon>
        <taxon>Pseudomonadati</taxon>
        <taxon>Spirochaetota</taxon>
        <taxon>Spirochaetia</taxon>
        <taxon>Spirochaetales</taxon>
        <taxon>Spirochaetaceae</taxon>
        <taxon>Marispirochaeta</taxon>
    </lineage>
</organism>
<dbReference type="InterPro" id="IPR002941">
    <property type="entry name" value="DNA_methylase_N4/N6"/>
</dbReference>
<dbReference type="InterPro" id="IPR029063">
    <property type="entry name" value="SAM-dependent_MTases_sf"/>
</dbReference>
<dbReference type="AlphaFoldDB" id="A0A1Y1S2X9"/>
<dbReference type="RefSeq" id="WP_083048405.1">
    <property type="nucleotide sequence ID" value="NZ_MWQY01000003.1"/>
</dbReference>
<dbReference type="EMBL" id="MWQY01000003">
    <property type="protein sequence ID" value="ORC37284.1"/>
    <property type="molecule type" value="Genomic_DNA"/>
</dbReference>
<sequence>MKNIVHLCDCMEFMKDLPNNAYELAIVDPPYGIDINSSGRLGHYGGAGKKWDLFLPDQRYFNELFRVSENQIIWGGNYYNLQPTRCFLIWDKKQPQGISFADGEYAWTSFNQSARFFRMRPQKEKRIHPTQKPVALYKWILKNYAKPGQTIFDSHVGSGSIRIACHDLGFDFEGCELDQDYWQAQEDRYKRHIAQAELFQVKEIQENIYK</sequence>
<evidence type="ECO:0000313" key="6">
    <source>
        <dbReference type="EMBL" id="ORC37284.1"/>
    </source>
</evidence>
<dbReference type="InterPro" id="IPR001091">
    <property type="entry name" value="RM_Methyltransferase"/>
</dbReference>
<evidence type="ECO:0000256" key="2">
    <source>
        <dbReference type="ARBA" id="ARBA00022603"/>
    </source>
</evidence>
<dbReference type="GO" id="GO:0032259">
    <property type="term" value="P:methylation"/>
    <property type="evidence" value="ECO:0007669"/>
    <property type="project" value="UniProtKB-KW"/>
</dbReference>
<comment type="similarity">
    <text evidence="1 4">Belongs to the N(4)/N(6)-methyltransferase family.</text>
</comment>
<dbReference type="SUPFAM" id="SSF53335">
    <property type="entry name" value="S-adenosyl-L-methionine-dependent methyltransferases"/>
    <property type="match status" value="1"/>
</dbReference>
<dbReference type="PRINTS" id="PR00508">
    <property type="entry name" value="S21N4MTFRASE"/>
</dbReference>
<keyword evidence="7" id="KW-1185">Reference proteome</keyword>
<accession>A0A1Y1S2X9</accession>
<dbReference type="Pfam" id="PF01555">
    <property type="entry name" value="N6_N4_Mtase"/>
    <property type="match status" value="1"/>
</dbReference>
<dbReference type="STRING" id="1963862.B4O97_03580"/>
<protein>
    <recommendedName>
        <fullName evidence="4">Methyltransferase</fullName>
        <ecNumber evidence="4">2.1.1.-</ecNumber>
    </recommendedName>
</protein>